<dbReference type="RefSeq" id="WP_129016102.1">
    <property type="nucleotide sequence ID" value="NZ_SDDZ01000002.1"/>
</dbReference>
<keyword evidence="4" id="KW-1185">Reference proteome</keyword>
<feature type="coiled-coil region" evidence="1">
    <location>
        <begin position="20"/>
        <end position="47"/>
    </location>
</feature>
<evidence type="ECO:0000313" key="3">
    <source>
        <dbReference type="EMBL" id="RXJ51106.1"/>
    </source>
</evidence>
<proteinExistence type="predicted"/>
<reference evidence="3 4" key="1">
    <citation type="submission" date="2019-01" db="EMBL/GenBank/DDBJ databases">
        <title>Genome sequence of the Antarctic species Gelidibacter gilvus ACAM 158(T).</title>
        <authorList>
            <person name="Bowman J.P."/>
        </authorList>
    </citation>
    <scope>NUCLEOTIDE SEQUENCE [LARGE SCALE GENOMIC DNA]</scope>
    <source>
        <strain evidence="3 4">IC158</strain>
    </source>
</reference>
<keyword evidence="2" id="KW-0812">Transmembrane</keyword>
<evidence type="ECO:0000313" key="4">
    <source>
        <dbReference type="Proteomes" id="UP000289792"/>
    </source>
</evidence>
<comment type="caution">
    <text evidence="3">The sequence shown here is derived from an EMBL/GenBank/DDBJ whole genome shotgun (WGS) entry which is preliminary data.</text>
</comment>
<dbReference type="Proteomes" id="UP000289792">
    <property type="component" value="Unassembled WGS sequence"/>
</dbReference>
<evidence type="ECO:0000256" key="2">
    <source>
        <dbReference type="SAM" id="Phobius"/>
    </source>
</evidence>
<organism evidence="3 4">
    <name type="scientific">Gelidibacter gilvus</name>
    <dbReference type="NCBI Taxonomy" id="59602"/>
    <lineage>
        <taxon>Bacteria</taxon>
        <taxon>Pseudomonadati</taxon>
        <taxon>Bacteroidota</taxon>
        <taxon>Flavobacteriia</taxon>
        <taxon>Flavobacteriales</taxon>
        <taxon>Flavobacteriaceae</taxon>
        <taxon>Gelidibacter</taxon>
    </lineage>
</organism>
<evidence type="ECO:0000256" key="1">
    <source>
        <dbReference type="SAM" id="Coils"/>
    </source>
</evidence>
<sequence>MIKTNNTLRTIPPSRIIQEIQGVQSRLDNSESKLTALLKNLKDHEDLIGKTQTSVDEQWFSSSPSRSELWELIKSDQKSNSETTSSISHLFKSVNANTADLAKMVRGLAQLSCMTYEDLNKSFTEIKENRSLVNEKGDQIERGQLQLNQLIKRYLDRAKNELERELLFNQNIEKIDFALDATIKSVNCKLEELNASIQQVHFLKELNTKLVLESNRFDNAKKKLKLLTAVSIGAIIVSMTTAIYVYIQLS</sequence>
<accession>A0A4V1LN55</accession>
<keyword evidence="2" id="KW-1133">Transmembrane helix</keyword>
<protein>
    <submittedName>
        <fullName evidence="3">Uncharacterized protein</fullName>
    </submittedName>
</protein>
<name>A0A4V1LN55_9FLAO</name>
<keyword evidence="1" id="KW-0175">Coiled coil</keyword>
<dbReference type="AlphaFoldDB" id="A0A4V1LN55"/>
<feature type="transmembrane region" description="Helical" evidence="2">
    <location>
        <begin position="226"/>
        <end position="247"/>
    </location>
</feature>
<dbReference type="EMBL" id="SDDZ01000002">
    <property type="protein sequence ID" value="RXJ51106.1"/>
    <property type="molecule type" value="Genomic_DNA"/>
</dbReference>
<keyword evidence="2" id="KW-0472">Membrane</keyword>
<gene>
    <name evidence="3" type="ORF">ESZ48_04310</name>
</gene>